<keyword evidence="3" id="KW-1185">Reference proteome</keyword>
<dbReference type="AlphaFoldDB" id="W6A823"/>
<dbReference type="Proteomes" id="UP000019267">
    <property type="component" value="Chromosome"/>
</dbReference>
<accession>W6A823</accession>
<evidence type="ECO:0000313" key="2">
    <source>
        <dbReference type="EMBL" id="AHI53040.1"/>
    </source>
</evidence>
<dbReference type="KEGG" id="scq:SCULI_v1c06990"/>
<evidence type="ECO:0000313" key="3">
    <source>
        <dbReference type="Proteomes" id="UP000019267"/>
    </source>
</evidence>
<dbReference type="HOGENOM" id="CLU_582541_0_0_14"/>
<reference evidence="2 3" key="1">
    <citation type="journal article" date="2014" name="Genome Biol. Evol.">
        <title>Molecular evolution of the substrate utilization strategies and putative virulence factors in mosquito-associated Spiroplasma species.</title>
        <authorList>
            <person name="Chang T.H."/>
            <person name="Lo W.S."/>
            <person name="Ku C."/>
            <person name="Chen L.L."/>
            <person name="Kuo C.H."/>
        </authorList>
    </citation>
    <scope>NUCLEOTIDE SEQUENCE [LARGE SCALE GENOMIC DNA]</scope>
    <source>
        <strain evidence="2">AES-1</strain>
    </source>
</reference>
<dbReference type="InterPro" id="IPR018310">
    <property type="entry name" value="Put_endonuclease_Z1-dom"/>
</dbReference>
<proteinExistence type="predicted"/>
<sequence>MSNWKIDFDALNLDVNDIETELVSSHTNSKLIIEVIKKLSKSGVYSIKFINEILQTNLNRINHLIKNRPEIKSAALFGRVQSGKTLNSILAASVLYDNGYDIVIFMGGNTNVLIEQNKGRFEEFKLVFNDSGSIKLEDIKQEQDLYKINGIISHMIKNKQLGYKLFLPILKEKTNLENLYEILASVTNIDKCNIAILDDESDIAGVSEEDDVDSQNTISRLISNIIDINQSVMYIPISATPYKNIFYNQGLNDKKKIKYIVPLSTDENYTGFKTFHTDDKYIIELENDTDEEYMLKTLLKTFDENFEEYEKLNKRLNILINTSTDTKSHNKTQKLLEKLLQDYGDKNKSFKNKYKIVIFNSKSDDKEFNARFNFIIGGNLLSRGVTFENLVIELITNYNDKNFNYATMIQRCRWFGYRNKTLHVTRILMTKQLKNLYKKLSIIEDKFFASLQEGAIITEDSRKKFQDFFRDEGLEWKN</sequence>
<name>W6A823_9MOLU</name>
<dbReference type="RefSeq" id="WP_025363272.1">
    <property type="nucleotide sequence ID" value="NZ_CP006681.1"/>
</dbReference>
<organism evidence="2 3">
    <name type="scientific">Spiroplasma culicicola AES-1</name>
    <dbReference type="NCBI Taxonomy" id="1276246"/>
    <lineage>
        <taxon>Bacteria</taxon>
        <taxon>Bacillati</taxon>
        <taxon>Mycoplasmatota</taxon>
        <taxon>Mollicutes</taxon>
        <taxon>Entomoplasmatales</taxon>
        <taxon>Spiroplasmataceae</taxon>
        <taxon>Spiroplasma</taxon>
    </lineage>
</organism>
<evidence type="ECO:0000259" key="1">
    <source>
        <dbReference type="Pfam" id="PF10593"/>
    </source>
</evidence>
<gene>
    <name evidence="2" type="ORF">SCULI_v1c06990</name>
</gene>
<dbReference type="eggNOG" id="COG0610">
    <property type="taxonomic scope" value="Bacteria"/>
</dbReference>
<dbReference type="OrthoDB" id="436461at2"/>
<dbReference type="STRING" id="1276246.SCULI_v1c06990"/>
<dbReference type="PATRIC" id="fig|1276246.3.peg.697"/>
<protein>
    <recommendedName>
        <fullName evidence="1">Putative endonuclease Z1 domain-containing protein</fullName>
    </recommendedName>
</protein>
<feature type="domain" description="Putative endonuclease Z1" evidence="1">
    <location>
        <begin position="293"/>
        <end position="455"/>
    </location>
</feature>
<dbReference type="Pfam" id="PF10593">
    <property type="entry name" value="Z1"/>
    <property type="match status" value="1"/>
</dbReference>
<dbReference type="EMBL" id="CP006681">
    <property type="protein sequence ID" value="AHI53040.1"/>
    <property type="molecule type" value="Genomic_DNA"/>
</dbReference>